<dbReference type="Pfam" id="PF16054">
    <property type="entry name" value="TMEM72"/>
    <property type="match status" value="1"/>
</dbReference>
<evidence type="ECO:0000313" key="4">
    <source>
        <dbReference type="RefSeq" id="XP_004716308.1"/>
    </source>
</evidence>
<evidence type="ECO:0000256" key="1">
    <source>
        <dbReference type="SAM" id="MobiDB-lite"/>
    </source>
</evidence>
<dbReference type="PANTHER" id="PTHR28474:SF1">
    <property type="entry name" value="TRANSMEMBRANE PROTEIN 72"/>
    <property type="match status" value="1"/>
</dbReference>
<sequence>MKLQAFWTGLEYTCRLLGITTAAVLIGVGTETFLRGQFTSLAFYLLFTGTALSVCEGAYFVAQLLAICFQCQPGSLAYWARKKANWLGCFQKFLAYLLLSVACFLHPVLIWHVTIPGSMLIITGLAYFLLSKRKKTQAAPQGPSSPEHYTDPSSDTVSATGSGSTEHTYTFHGVIKEGTDSFFTHMKSILKSTKKGTCPPPDTLMELSLEPTDTLSKKKQVHFKENMVRIIPSLAEDLSDRESESDETTLDTIPIIPPPHVPHFMSSLTATGLF</sequence>
<dbReference type="InterPro" id="IPR032055">
    <property type="entry name" value="TMEM72"/>
</dbReference>
<accession>A0ABM0J705</accession>
<feature type="transmembrane region" description="Helical" evidence="2">
    <location>
        <begin position="89"/>
        <end position="107"/>
    </location>
</feature>
<evidence type="ECO:0000256" key="2">
    <source>
        <dbReference type="SAM" id="Phobius"/>
    </source>
</evidence>
<keyword evidence="2" id="KW-0472">Membrane</keyword>
<feature type="compositionally biased region" description="Polar residues" evidence="1">
    <location>
        <begin position="151"/>
        <end position="164"/>
    </location>
</feature>
<dbReference type="PANTHER" id="PTHR28474">
    <property type="entry name" value="TRANSMEMBRANE PROTEIN 72"/>
    <property type="match status" value="1"/>
</dbReference>
<reference evidence="4" key="1">
    <citation type="submission" date="2025-08" db="UniProtKB">
        <authorList>
            <consortium name="RefSeq"/>
        </authorList>
    </citation>
    <scope>IDENTIFICATION</scope>
</reference>
<feature type="transmembrane region" description="Helical" evidence="2">
    <location>
        <begin position="113"/>
        <end position="130"/>
    </location>
</feature>
<proteinExistence type="predicted"/>
<feature type="transmembrane region" description="Helical" evidence="2">
    <location>
        <begin position="12"/>
        <end position="29"/>
    </location>
</feature>
<protein>
    <submittedName>
        <fullName evidence="4">Transmembrane protein 72 isoform X1</fullName>
    </submittedName>
</protein>
<dbReference type="GeneID" id="101654785"/>
<organism evidence="3 4">
    <name type="scientific">Echinops telfairi</name>
    <name type="common">Lesser hedgehog tenrec</name>
    <dbReference type="NCBI Taxonomy" id="9371"/>
    <lineage>
        <taxon>Eukaryota</taxon>
        <taxon>Metazoa</taxon>
        <taxon>Chordata</taxon>
        <taxon>Craniata</taxon>
        <taxon>Vertebrata</taxon>
        <taxon>Euteleostomi</taxon>
        <taxon>Mammalia</taxon>
        <taxon>Eutheria</taxon>
        <taxon>Afrotheria</taxon>
        <taxon>Tenrecidae</taxon>
        <taxon>Tenrecinae</taxon>
        <taxon>Echinops</taxon>
    </lineage>
</organism>
<evidence type="ECO:0000313" key="3">
    <source>
        <dbReference type="Proteomes" id="UP000694863"/>
    </source>
</evidence>
<feature type="region of interest" description="Disordered" evidence="1">
    <location>
        <begin position="138"/>
        <end position="164"/>
    </location>
</feature>
<dbReference type="RefSeq" id="XP_004716308.1">
    <property type="nucleotide sequence ID" value="XM_004716251.2"/>
</dbReference>
<keyword evidence="3" id="KW-1185">Reference proteome</keyword>
<feature type="transmembrane region" description="Helical" evidence="2">
    <location>
        <begin position="41"/>
        <end position="69"/>
    </location>
</feature>
<dbReference type="Proteomes" id="UP000694863">
    <property type="component" value="Unplaced"/>
</dbReference>
<name>A0ABM0J705_ECHTE</name>
<gene>
    <name evidence="4" type="primary">TMEM72</name>
</gene>
<keyword evidence="2 4" id="KW-0812">Transmembrane</keyword>
<keyword evidence="2" id="KW-1133">Transmembrane helix</keyword>